<evidence type="ECO:0000256" key="2">
    <source>
        <dbReference type="ARBA" id="ARBA00007617"/>
    </source>
</evidence>
<dbReference type="Proteomes" id="UP001187315">
    <property type="component" value="Unassembled WGS sequence"/>
</dbReference>
<evidence type="ECO:0000313" key="11">
    <source>
        <dbReference type="EMBL" id="KAK2845850.1"/>
    </source>
</evidence>
<comment type="function">
    <text evidence="7">Component of the ESCRT-I complex, a regulator of vesicular trafficking process. Required for the sorting of endocytic ubiquitinated cargos into multivesicular bodies. May be involved in cell growth and differentiation.</text>
</comment>
<comment type="caution">
    <text evidence="11">The sequence shown here is derived from an EMBL/GenBank/DDBJ whole genome shotgun (WGS) entry which is preliminary data.</text>
</comment>
<protein>
    <recommendedName>
        <fullName evidence="10">VPS37 C-terminal domain-containing protein</fullName>
    </recommendedName>
</protein>
<name>A0AA88MWS8_TACVA</name>
<dbReference type="SUPFAM" id="SSF140111">
    <property type="entry name" value="Endosomal sorting complex assembly domain"/>
    <property type="match status" value="1"/>
</dbReference>
<feature type="compositionally biased region" description="Low complexity" evidence="9">
    <location>
        <begin position="171"/>
        <end position="182"/>
    </location>
</feature>
<dbReference type="GO" id="GO:0000813">
    <property type="term" value="C:ESCRT I complex"/>
    <property type="evidence" value="ECO:0007669"/>
    <property type="project" value="TreeGrafter"/>
</dbReference>
<dbReference type="InterPro" id="IPR037202">
    <property type="entry name" value="ESCRT_assembly_dom"/>
</dbReference>
<feature type="compositionally biased region" description="Pro residues" evidence="9">
    <location>
        <begin position="190"/>
        <end position="203"/>
    </location>
</feature>
<dbReference type="GO" id="GO:0006612">
    <property type="term" value="P:protein targeting to membrane"/>
    <property type="evidence" value="ECO:0007669"/>
    <property type="project" value="TreeGrafter"/>
</dbReference>
<evidence type="ECO:0000256" key="1">
    <source>
        <dbReference type="ARBA" id="ARBA00004633"/>
    </source>
</evidence>
<comment type="similarity">
    <text evidence="2">Belongs to the VPS37 family.</text>
</comment>
<proteinExistence type="inferred from homology"/>
<reference evidence="11" key="1">
    <citation type="submission" date="2023-08" db="EMBL/GenBank/DDBJ databases">
        <title>Pelteobagrus vachellii genome.</title>
        <authorList>
            <person name="Liu H."/>
        </authorList>
    </citation>
    <scope>NUCLEOTIDE SEQUENCE</scope>
    <source>
        <strain evidence="11">PRFRI_2022a</strain>
        <tissue evidence="11">Muscle</tissue>
    </source>
</reference>
<keyword evidence="4" id="KW-0967">Endosome</keyword>
<evidence type="ECO:0000256" key="3">
    <source>
        <dbReference type="ARBA" id="ARBA00022448"/>
    </source>
</evidence>
<evidence type="ECO:0000256" key="6">
    <source>
        <dbReference type="ARBA" id="ARBA00023136"/>
    </source>
</evidence>
<organism evidence="11 12">
    <name type="scientific">Tachysurus vachellii</name>
    <name type="common">Darkbarbel catfish</name>
    <name type="synonym">Pelteobagrus vachellii</name>
    <dbReference type="NCBI Taxonomy" id="175792"/>
    <lineage>
        <taxon>Eukaryota</taxon>
        <taxon>Metazoa</taxon>
        <taxon>Chordata</taxon>
        <taxon>Craniata</taxon>
        <taxon>Vertebrata</taxon>
        <taxon>Euteleostomi</taxon>
        <taxon>Actinopterygii</taxon>
        <taxon>Neopterygii</taxon>
        <taxon>Teleostei</taxon>
        <taxon>Ostariophysi</taxon>
        <taxon>Siluriformes</taxon>
        <taxon>Bagridae</taxon>
        <taxon>Tachysurus</taxon>
    </lineage>
</organism>
<evidence type="ECO:0000256" key="8">
    <source>
        <dbReference type="PROSITE-ProRule" id="PRU00646"/>
    </source>
</evidence>
<dbReference type="GO" id="GO:0043162">
    <property type="term" value="P:ubiquitin-dependent protein catabolic process via the multivesicular body sorting pathway"/>
    <property type="evidence" value="ECO:0007669"/>
    <property type="project" value="TreeGrafter"/>
</dbReference>
<keyword evidence="6" id="KW-0472">Membrane</keyword>
<dbReference type="PANTHER" id="PTHR13678:SF9">
    <property type="entry name" value="VACUOLAR PROTEIN SORTING-ASSOCIATED PROTEIN 37B"/>
    <property type="match status" value="1"/>
</dbReference>
<dbReference type="GO" id="GO:0036258">
    <property type="term" value="P:multivesicular body assembly"/>
    <property type="evidence" value="ECO:0007669"/>
    <property type="project" value="UniProtKB-ARBA"/>
</dbReference>
<evidence type="ECO:0000256" key="7">
    <source>
        <dbReference type="ARBA" id="ARBA00025010"/>
    </source>
</evidence>
<dbReference type="GO" id="GO:0016236">
    <property type="term" value="P:macroautophagy"/>
    <property type="evidence" value="ECO:0007669"/>
    <property type="project" value="UniProtKB-ARBA"/>
</dbReference>
<dbReference type="PANTHER" id="PTHR13678">
    <property type="entry name" value="VACUOLAR PROTEIN SORTING-ASSOCIATED PROTEIN 37"/>
    <property type="match status" value="1"/>
</dbReference>
<keyword evidence="5 8" id="KW-0653">Protein transport</keyword>
<evidence type="ECO:0000313" key="12">
    <source>
        <dbReference type="Proteomes" id="UP001187315"/>
    </source>
</evidence>
<dbReference type="Pfam" id="PF07200">
    <property type="entry name" value="Mod_r"/>
    <property type="match status" value="1"/>
</dbReference>
<evidence type="ECO:0000256" key="5">
    <source>
        <dbReference type="ARBA" id="ARBA00022927"/>
    </source>
</evidence>
<dbReference type="GO" id="GO:0006623">
    <property type="term" value="P:protein targeting to vacuole"/>
    <property type="evidence" value="ECO:0007669"/>
    <property type="project" value="TreeGrafter"/>
</dbReference>
<dbReference type="PROSITE" id="PS51314">
    <property type="entry name" value="VPS37_C"/>
    <property type="match status" value="1"/>
</dbReference>
<dbReference type="GO" id="GO:0048306">
    <property type="term" value="F:calcium-dependent protein binding"/>
    <property type="evidence" value="ECO:0007669"/>
    <property type="project" value="UniProtKB-ARBA"/>
</dbReference>
<evidence type="ECO:0000256" key="4">
    <source>
        <dbReference type="ARBA" id="ARBA00022753"/>
    </source>
</evidence>
<comment type="subcellular location">
    <subcellularLocation>
        <location evidence="1">Late endosome membrane</location>
        <topology evidence="1">Peripheral membrane protein</topology>
    </subcellularLocation>
</comment>
<feature type="domain" description="VPS37 C-terminal" evidence="10">
    <location>
        <begin position="82"/>
        <end position="170"/>
    </location>
</feature>
<accession>A0AA88MWS8</accession>
<dbReference type="InterPro" id="IPR029012">
    <property type="entry name" value="Helix_hairpin_bin_sf"/>
</dbReference>
<dbReference type="FunFam" id="1.10.287.660:FF:000003">
    <property type="entry name" value="vacuolar protein sorting-associated protein 37B"/>
    <property type="match status" value="1"/>
</dbReference>
<dbReference type="InterPro" id="IPR009851">
    <property type="entry name" value="Mod_r"/>
</dbReference>
<dbReference type="GO" id="GO:0031902">
    <property type="term" value="C:late endosome membrane"/>
    <property type="evidence" value="ECO:0007669"/>
    <property type="project" value="UniProtKB-SubCell"/>
</dbReference>
<sequence>MARFGNKLSSYSISQLSELLEDDEKLNNIVLDLEEVQEVQQNKKAILASNRSLAEQNLILQPRLDHQKNELTKRYRCLQEQFEALQLRKSLLDHKSGDTSLDTLLALLQTEGAKIEEETENMADSFLDGAVPLDGFIDDYQSKRKLAHMRRVKIEKLQELVLKWPAVVHVPPHTEPVTTPAPLQREPDNTPVPQPRRAPPLPPIKNVSAQPPPSPVLGYSAAPYPPIPPRVSQPQPGYPVLCMPQYPPPVPQRSAPRMAHQPGFILQ</sequence>
<keyword evidence="12" id="KW-1185">Reference proteome</keyword>
<keyword evidence="3 8" id="KW-0813">Transport</keyword>
<gene>
    <name evidence="11" type="ORF">Q7C36_010704</name>
</gene>
<evidence type="ECO:0000256" key="9">
    <source>
        <dbReference type="SAM" id="MobiDB-lite"/>
    </source>
</evidence>
<evidence type="ECO:0000259" key="10">
    <source>
        <dbReference type="PROSITE" id="PS51314"/>
    </source>
</evidence>
<dbReference type="GO" id="GO:0039702">
    <property type="term" value="P:viral budding via host ESCRT complex"/>
    <property type="evidence" value="ECO:0007669"/>
    <property type="project" value="UniProtKB-ARBA"/>
</dbReference>
<dbReference type="EMBL" id="JAVHJS010000010">
    <property type="protein sequence ID" value="KAK2845850.1"/>
    <property type="molecule type" value="Genomic_DNA"/>
</dbReference>
<feature type="region of interest" description="Disordered" evidence="9">
    <location>
        <begin position="171"/>
        <end position="215"/>
    </location>
</feature>
<dbReference type="Gene3D" id="1.10.287.660">
    <property type="entry name" value="Helix hairpin bin"/>
    <property type="match status" value="1"/>
</dbReference>
<dbReference type="AlphaFoldDB" id="A0AA88MWS8"/>